<name>A0ABW4HPL9_9BACI</name>
<dbReference type="PANTHER" id="PTHR33545:SF3">
    <property type="entry name" value="UPF0750 MEMBRANE PROTEIN YQFU"/>
    <property type="match status" value="1"/>
</dbReference>
<dbReference type="PIRSF" id="PIRSF006483">
    <property type="entry name" value="Membrane_protein_YitT"/>
    <property type="match status" value="1"/>
</dbReference>
<dbReference type="InterPro" id="IPR019264">
    <property type="entry name" value="DUF2179"/>
</dbReference>
<organism evidence="8 9">
    <name type="scientific">Oceanobacillus luteolus</name>
    <dbReference type="NCBI Taxonomy" id="1274358"/>
    <lineage>
        <taxon>Bacteria</taxon>
        <taxon>Bacillati</taxon>
        <taxon>Bacillota</taxon>
        <taxon>Bacilli</taxon>
        <taxon>Bacillales</taxon>
        <taxon>Bacillaceae</taxon>
        <taxon>Oceanobacillus</taxon>
    </lineage>
</organism>
<feature type="transmembrane region" description="Helical" evidence="6">
    <location>
        <begin position="12"/>
        <end position="32"/>
    </location>
</feature>
<dbReference type="Gene3D" id="3.30.70.120">
    <property type="match status" value="1"/>
</dbReference>
<feature type="transmembrane region" description="Helical" evidence="6">
    <location>
        <begin position="85"/>
        <end position="103"/>
    </location>
</feature>
<dbReference type="InterPro" id="IPR051461">
    <property type="entry name" value="UPF0750_membrane"/>
</dbReference>
<dbReference type="Pfam" id="PF10035">
    <property type="entry name" value="DUF2179"/>
    <property type="match status" value="1"/>
</dbReference>
<keyword evidence="4 6" id="KW-1133">Transmembrane helix</keyword>
<evidence type="ECO:0000256" key="4">
    <source>
        <dbReference type="ARBA" id="ARBA00022989"/>
    </source>
</evidence>
<protein>
    <submittedName>
        <fullName evidence="8">YitT family protein</fullName>
    </submittedName>
</protein>
<dbReference type="PANTHER" id="PTHR33545">
    <property type="entry name" value="UPF0750 MEMBRANE PROTEIN YITT-RELATED"/>
    <property type="match status" value="1"/>
</dbReference>
<dbReference type="InterPro" id="IPR015867">
    <property type="entry name" value="N-reg_PII/ATP_PRibTrfase_C"/>
</dbReference>
<proteinExistence type="predicted"/>
<dbReference type="RefSeq" id="WP_379596851.1">
    <property type="nucleotide sequence ID" value="NZ_JBHUDE010000036.1"/>
</dbReference>
<reference evidence="9" key="1">
    <citation type="journal article" date="2019" name="Int. J. Syst. Evol. Microbiol.">
        <title>The Global Catalogue of Microorganisms (GCM) 10K type strain sequencing project: providing services to taxonomists for standard genome sequencing and annotation.</title>
        <authorList>
            <consortium name="The Broad Institute Genomics Platform"/>
            <consortium name="The Broad Institute Genome Sequencing Center for Infectious Disease"/>
            <person name="Wu L."/>
            <person name="Ma J."/>
        </authorList>
    </citation>
    <scope>NUCLEOTIDE SEQUENCE [LARGE SCALE GENOMIC DNA]</scope>
    <source>
        <strain evidence="9">CGMCC 1.12376</strain>
    </source>
</reference>
<evidence type="ECO:0000256" key="1">
    <source>
        <dbReference type="ARBA" id="ARBA00004651"/>
    </source>
</evidence>
<feature type="transmembrane region" description="Helical" evidence="6">
    <location>
        <begin position="115"/>
        <end position="136"/>
    </location>
</feature>
<comment type="subcellular location">
    <subcellularLocation>
        <location evidence="1">Cell membrane</location>
        <topology evidence="1">Multi-pass membrane protein</topology>
    </subcellularLocation>
</comment>
<dbReference type="EMBL" id="JBHUDE010000036">
    <property type="protein sequence ID" value="MFD1607466.1"/>
    <property type="molecule type" value="Genomic_DNA"/>
</dbReference>
<dbReference type="Pfam" id="PF02588">
    <property type="entry name" value="YitT_membrane"/>
    <property type="match status" value="1"/>
</dbReference>
<dbReference type="InterPro" id="IPR003740">
    <property type="entry name" value="YitT"/>
</dbReference>
<evidence type="ECO:0000256" key="6">
    <source>
        <dbReference type="SAM" id="Phobius"/>
    </source>
</evidence>
<feature type="domain" description="DUF2179" evidence="7">
    <location>
        <begin position="228"/>
        <end position="281"/>
    </location>
</feature>
<keyword evidence="3 6" id="KW-0812">Transmembrane</keyword>
<dbReference type="Proteomes" id="UP001597221">
    <property type="component" value="Unassembled WGS sequence"/>
</dbReference>
<evidence type="ECO:0000256" key="5">
    <source>
        <dbReference type="ARBA" id="ARBA00023136"/>
    </source>
</evidence>
<evidence type="ECO:0000313" key="9">
    <source>
        <dbReference type="Proteomes" id="UP001597221"/>
    </source>
</evidence>
<sequence>MPQTKLTKKQVFTRIILRLFLITLGACIYALGLEGFLIPNSFMDGGITGVSIMISSLTGVNLSLLLILLNIPFLFFAYKLMGKKFTIFSLYGIIILSIATALFRDIPAFTDEMLLATIFGGGMLGIGLGIVIRYGAAMDGSEILGVVLASKFPFNVSDFIMAFNVIVFTCGGFVFGGEAAMYSVVAYIIAAKLMDTVVDGFNQLSSFHIVTDKADELGNAIVEEMGKTVTYINAEGGYSGNQKKIIYVIVSILEESQLRDLINDFDEGAFVSVSTVNEVKGQLFKKKKAV</sequence>
<keyword evidence="9" id="KW-1185">Reference proteome</keyword>
<keyword evidence="2" id="KW-1003">Cell membrane</keyword>
<gene>
    <name evidence="8" type="ORF">ACFSBH_07360</name>
</gene>
<keyword evidence="5 6" id="KW-0472">Membrane</keyword>
<accession>A0ABW4HPL9</accession>
<evidence type="ECO:0000313" key="8">
    <source>
        <dbReference type="EMBL" id="MFD1607466.1"/>
    </source>
</evidence>
<evidence type="ECO:0000256" key="2">
    <source>
        <dbReference type="ARBA" id="ARBA00022475"/>
    </source>
</evidence>
<feature type="transmembrane region" description="Helical" evidence="6">
    <location>
        <begin position="52"/>
        <end position="78"/>
    </location>
</feature>
<evidence type="ECO:0000259" key="7">
    <source>
        <dbReference type="Pfam" id="PF10035"/>
    </source>
</evidence>
<dbReference type="CDD" id="cd16380">
    <property type="entry name" value="YitT_C"/>
    <property type="match status" value="1"/>
</dbReference>
<comment type="caution">
    <text evidence="8">The sequence shown here is derived from an EMBL/GenBank/DDBJ whole genome shotgun (WGS) entry which is preliminary data.</text>
</comment>
<evidence type="ECO:0000256" key="3">
    <source>
        <dbReference type="ARBA" id="ARBA00022692"/>
    </source>
</evidence>